<dbReference type="GO" id="GO:0000156">
    <property type="term" value="F:phosphorelay response regulator activity"/>
    <property type="evidence" value="ECO:0007669"/>
    <property type="project" value="TreeGrafter"/>
</dbReference>
<reference evidence="15" key="1">
    <citation type="submission" date="2018-10" db="EMBL/GenBank/DDBJ databases">
        <authorList>
            <person name="Peiro R."/>
            <person name="Begona"/>
            <person name="Cbmso G."/>
            <person name="Lopez M."/>
            <person name="Gonzalez S."/>
            <person name="Sacristan E."/>
            <person name="Castillo E."/>
        </authorList>
    </citation>
    <scope>NUCLEOTIDE SEQUENCE [LARGE SCALE GENOMIC DNA]</scope>
</reference>
<gene>
    <name evidence="14" type="primary">cph1_2</name>
    <name evidence="14" type="ORF">RHODGE_RHODGE_01456</name>
</gene>
<sequence>MSAPPEHAAGAAGAVTPDSATGLPPGASAVDCAAEPIHVPGSIQPHGALLVVDPETLRVVQAAVGPGGVAAVAGDPLGQRLVDVLPTSAAPLIRDLPARLPETGVTHLGMTRTGDAVHHLLGHRSDGALVIELERALVGEPGSFDEVYPHVRELIDEIHRVGDIAALSALAARAVRRITGLDRVLIYRFDADWNGEVMAEDRNERLPSYLGLRFPAADIPAQARELYRLNRLRLIAAASYAPTPIVPAENPLTGRPIDLAFSVLRSVSPVHLEYMRNMGTGASMSISLMRGDRLWGLIACHNREPVSVPYHVRTACDFIGQVLSLQLAATEASATADRRNKLRAVHNRLLTRMAAAEHHVDGLVESEEDLLALAGASGAAVVAGGTVLRLGATPSERDVLRIVAWLADRERLDVTATDSLADTMPGGEALKDTASGVLAISISQIHDSFVLWFRPEVLRTVTWGGDPRRHAEPSADGQRLHPRRSFAAWQETVRLRAPPWQPAEIDAVVELRTAIIDIVLRKAEETAALSDRLTAINKELEAFSYSVSHDLRAPFRHIVGYAQLLKKFEGDKLSERGNRYIDTIVESAISAGELVDDLLGFSQMGRAALTPVTIDMNALVADLRRRTEADTHGRRVEWHVAPLPEARADPMMIRLAMQNLIENAVKFSRDRDPAVIEIAATETPDETIYRVRDNGAGFDMAYVGKLFGVFQRLHRAEEFEGTGIGLANVKRIAERHGGRVWAEGRVDGGATLFFALPKR</sequence>
<dbReference type="InterPro" id="IPR029016">
    <property type="entry name" value="GAF-like_dom_sf"/>
</dbReference>
<dbReference type="InterPro" id="IPR043150">
    <property type="entry name" value="Phytochrome_PHY_sf"/>
</dbReference>
<keyword evidence="5" id="KW-0597">Phosphoprotein</keyword>
<dbReference type="PRINTS" id="PR01033">
    <property type="entry name" value="PHYTOCHROME"/>
</dbReference>
<accession>A0A447CNU2</accession>
<feature type="domain" description="Phytochrome chromophore attachment site" evidence="12">
    <location>
        <begin position="163"/>
        <end position="321"/>
    </location>
</feature>
<dbReference type="PANTHER" id="PTHR42878">
    <property type="entry name" value="TWO-COMPONENT HISTIDINE KINASE"/>
    <property type="match status" value="1"/>
</dbReference>
<dbReference type="InterPro" id="IPR003594">
    <property type="entry name" value="HATPase_dom"/>
</dbReference>
<dbReference type="EMBL" id="UWOC01000111">
    <property type="protein sequence ID" value="VCU06808.1"/>
    <property type="molecule type" value="Genomic_DNA"/>
</dbReference>
<dbReference type="Pfam" id="PF00360">
    <property type="entry name" value="PHY"/>
    <property type="match status" value="1"/>
</dbReference>
<dbReference type="InterPro" id="IPR013654">
    <property type="entry name" value="PAS_2"/>
</dbReference>
<dbReference type="Gene3D" id="3.30.450.20">
    <property type="entry name" value="PAS domain"/>
    <property type="match status" value="1"/>
</dbReference>
<dbReference type="SUPFAM" id="SSF55874">
    <property type="entry name" value="ATPase domain of HSP90 chaperone/DNA topoisomerase II/histidine kinase"/>
    <property type="match status" value="1"/>
</dbReference>
<evidence type="ECO:0000313" key="14">
    <source>
        <dbReference type="EMBL" id="VCU06808.1"/>
    </source>
</evidence>
<feature type="domain" description="Histidine kinase" evidence="13">
    <location>
        <begin position="546"/>
        <end position="759"/>
    </location>
</feature>
<dbReference type="SMART" id="SM00065">
    <property type="entry name" value="GAF"/>
    <property type="match status" value="1"/>
</dbReference>
<protein>
    <recommendedName>
        <fullName evidence="3">histidine kinase</fullName>
        <ecNumber evidence="3">2.7.13.3</ecNumber>
    </recommendedName>
</protein>
<name>A0A447CNU2_9BRAD</name>
<evidence type="ECO:0000259" key="12">
    <source>
        <dbReference type="PROSITE" id="PS50046"/>
    </source>
</evidence>
<comment type="caution">
    <text evidence="14">The sequence shown here is derived from an EMBL/GenBank/DDBJ whole genome shotgun (WGS) entry which is preliminary data.</text>
</comment>
<dbReference type="RefSeq" id="WP_129608403.1">
    <property type="nucleotide sequence ID" value="NZ_UWOC01000111.1"/>
</dbReference>
<keyword evidence="15" id="KW-1185">Reference proteome</keyword>
<dbReference type="SUPFAM" id="SSF47384">
    <property type="entry name" value="Homodimeric domain of signal transducing histidine kinase"/>
    <property type="match status" value="1"/>
</dbReference>
<dbReference type="GO" id="GO:0009584">
    <property type="term" value="P:detection of visible light"/>
    <property type="evidence" value="ECO:0007669"/>
    <property type="project" value="InterPro"/>
</dbReference>
<keyword evidence="7" id="KW-0808">Transferase</keyword>
<dbReference type="PANTHER" id="PTHR42878:SF15">
    <property type="entry name" value="BACTERIOPHYTOCHROME"/>
    <property type="match status" value="1"/>
</dbReference>
<evidence type="ECO:0000256" key="6">
    <source>
        <dbReference type="ARBA" id="ARBA00022606"/>
    </source>
</evidence>
<dbReference type="SUPFAM" id="SSF55785">
    <property type="entry name" value="PYP-like sensor domain (PAS domain)"/>
    <property type="match status" value="1"/>
</dbReference>
<dbReference type="CDD" id="cd00082">
    <property type="entry name" value="HisKA"/>
    <property type="match status" value="1"/>
</dbReference>
<dbReference type="Pfam" id="PF02518">
    <property type="entry name" value="HATPase_c"/>
    <property type="match status" value="1"/>
</dbReference>
<evidence type="ECO:0000313" key="15">
    <source>
        <dbReference type="Proteomes" id="UP000289200"/>
    </source>
</evidence>
<evidence type="ECO:0000256" key="1">
    <source>
        <dbReference type="ARBA" id="ARBA00000085"/>
    </source>
</evidence>
<dbReference type="Gene3D" id="3.30.565.10">
    <property type="entry name" value="Histidine kinase-like ATPase, C-terminal domain"/>
    <property type="match status" value="1"/>
</dbReference>
<evidence type="ECO:0000256" key="11">
    <source>
        <dbReference type="SAM" id="MobiDB-lite"/>
    </source>
</evidence>
<keyword evidence="8" id="KW-0418">Kinase</keyword>
<dbReference type="InterPro" id="IPR016132">
    <property type="entry name" value="Phyto_chromo_attachment"/>
</dbReference>
<dbReference type="InterPro" id="IPR013515">
    <property type="entry name" value="Phytochrome_cen-reg"/>
</dbReference>
<dbReference type="PROSITE" id="PS50109">
    <property type="entry name" value="HIS_KIN"/>
    <property type="match status" value="1"/>
</dbReference>
<keyword evidence="10" id="KW-0675">Receptor</keyword>
<evidence type="ECO:0000256" key="3">
    <source>
        <dbReference type="ARBA" id="ARBA00012438"/>
    </source>
</evidence>
<evidence type="ECO:0000256" key="2">
    <source>
        <dbReference type="ARBA" id="ARBA00006402"/>
    </source>
</evidence>
<dbReference type="Pfam" id="PF00512">
    <property type="entry name" value="HisKA"/>
    <property type="match status" value="1"/>
</dbReference>
<dbReference type="FunFam" id="3.30.565.10:FF:000006">
    <property type="entry name" value="Sensor histidine kinase WalK"/>
    <property type="match status" value="1"/>
</dbReference>
<dbReference type="GO" id="GO:0000155">
    <property type="term" value="F:phosphorelay sensor kinase activity"/>
    <property type="evidence" value="ECO:0007669"/>
    <property type="project" value="InterPro"/>
</dbReference>
<dbReference type="InterPro" id="IPR003018">
    <property type="entry name" value="GAF"/>
</dbReference>
<dbReference type="InterPro" id="IPR003661">
    <property type="entry name" value="HisK_dim/P_dom"/>
</dbReference>
<comment type="catalytic activity">
    <reaction evidence="1">
        <text>ATP + protein L-histidine = ADP + protein N-phospho-L-histidine.</text>
        <dbReference type="EC" id="2.7.13.3"/>
    </reaction>
</comment>
<dbReference type="GO" id="GO:0006355">
    <property type="term" value="P:regulation of DNA-templated transcription"/>
    <property type="evidence" value="ECO:0007669"/>
    <property type="project" value="InterPro"/>
</dbReference>
<comment type="similarity">
    <text evidence="2">In the N-terminal section; belongs to the phytochrome family.</text>
</comment>
<dbReference type="SMART" id="SM00387">
    <property type="entry name" value="HATPase_c"/>
    <property type="match status" value="1"/>
</dbReference>
<dbReference type="Gene3D" id="3.30.450.270">
    <property type="match status" value="1"/>
</dbReference>
<dbReference type="GO" id="GO:0007234">
    <property type="term" value="P:osmosensory signaling via phosphorelay pathway"/>
    <property type="evidence" value="ECO:0007669"/>
    <property type="project" value="TreeGrafter"/>
</dbReference>
<dbReference type="Pfam" id="PF01590">
    <property type="entry name" value="GAF"/>
    <property type="match status" value="1"/>
</dbReference>
<dbReference type="InterPro" id="IPR035965">
    <property type="entry name" value="PAS-like_dom_sf"/>
</dbReference>
<dbReference type="InterPro" id="IPR036890">
    <property type="entry name" value="HATPase_C_sf"/>
</dbReference>
<dbReference type="PROSITE" id="PS50046">
    <property type="entry name" value="PHYTOCHROME_2"/>
    <property type="match status" value="1"/>
</dbReference>
<dbReference type="SMART" id="SM00388">
    <property type="entry name" value="HisKA"/>
    <property type="match status" value="1"/>
</dbReference>
<dbReference type="Proteomes" id="UP000289200">
    <property type="component" value="Unassembled WGS sequence"/>
</dbReference>
<dbReference type="InterPro" id="IPR050351">
    <property type="entry name" value="BphY/WalK/GraS-like"/>
</dbReference>
<dbReference type="Gene3D" id="1.10.287.130">
    <property type="match status" value="1"/>
</dbReference>
<evidence type="ECO:0000256" key="4">
    <source>
        <dbReference type="ARBA" id="ARBA00022543"/>
    </source>
</evidence>
<keyword evidence="9" id="KW-0157">Chromophore</keyword>
<organism evidence="14 15">
    <name type="scientific">Rhodoplanes serenus</name>
    <dbReference type="NCBI Taxonomy" id="200615"/>
    <lineage>
        <taxon>Bacteria</taxon>
        <taxon>Pseudomonadati</taxon>
        <taxon>Pseudomonadota</taxon>
        <taxon>Alphaproteobacteria</taxon>
        <taxon>Hyphomicrobiales</taxon>
        <taxon>Nitrobacteraceae</taxon>
        <taxon>Rhodoplanes</taxon>
    </lineage>
</organism>
<dbReference type="AlphaFoldDB" id="A0A447CNU2"/>
<dbReference type="SUPFAM" id="SSF55781">
    <property type="entry name" value="GAF domain-like"/>
    <property type="match status" value="2"/>
</dbReference>
<dbReference type="EC" id="2.7.13.3" evidence="3"/>
<keyword evidence="4" id="KW-0600">Photoreceptor protein</keyword>
<proteinExistence type="inferred from homology"/>
<evidence type="ECO:0000259" key="13">
    <source>
        <dbReference type="PROSITE" id="PS50109"/>
    </source>
</evidence>
<evidence type="ECO:0000256" key="5">
    <source>
        <dbReference type="ARBA" id="ARBA00022553"/>
    </source>
</evidence>
<feature type="region of interest" description="Disordered" evidence="11">
    <location>
        <begin position="1"/>
        <end position="22"/>
    </location>
</feature>
<keyword evidence="6" id="KW-0716">Sensory transduction</keyword>
<evidence type="ECO:0000256" key="8">
    <source>
        <dbReference type="ARBA" id="ARBA00022777"/>
    </source>
</evidence>
<dbReference type="OrthoDB" id="9760752at2"/>
<dbReference type="Pfam" id="PF08446">
    <property type="entry name" value="PAS_2"/>
    <property type="match status" value="1"/>
</dbReference>
<dbReference type="GO" id="GO:0009881">
    <property type="term" value="F:photoreceptor activity"/>
    <property type="evidence" value="ECO:0007669"/>
    <property type="project" value="UniProtKB-KW"/>
</dbReference>
<evidence type="ECO:0000256" key="10">
    <source>
        <dbReference type="ARBA" id="ARBA00023170"/>
    </source>
</evidence>
<dbReference type="InterPro" id="IPR005467">
    <property type="entry name" value="His_kinase_dom"/>
</dbReference>
<dbReference type="InterPro" id="IPR036097">
    <property type="entry name" value="HisK_dim/P_sf"/>
</dbReference>
<dbReference type="InterPro" id="IPR001294">
    <property type="entry name" value="Phytochrome"/>
</dbReference>
<dbReference type="Gene3D" id="3.30.450.40">
    <property type="match status" value="1"/>
</dbReference>
<evidence type="ECO:0000256" key="7">
    <source>
        <dbReference type="ARBA" id="ARBA00022679"/>
    </source>
</evidence>
<dbReference type="GO" id="GO:0030295">
    <property type="term" value="F:protein kinase activator activity"/>
    <property type="evidence" value="ECO:0007669"/>
    <property type="project" value="TreeGrafter"/>
</dbReference>
<evidence type="ECO:0000256" key="9">
    <source>
        <dbReference type="ARBA" id="ARBA00022991"/>
    </source>
</evidence>